<protein>
    <submittedName>
        <fullName evidence="31">Uncharacterized protein</fullName>
    </submittedName>
</protein>
<keyword evidence="16" id="KW-0460">Magnesium</keyword>
<dbReference type="GO" id="GO:0003676">
    <property type="term" value="F:nucleic acid binding"/>
    <property type="evidence" value="ECO:0007669"/>
    <property type="project" value="InterPro"/>
</dbReference>
<evidence type="ECO:0000256" key="20">
    <source>
        <dbReference type="ARBA" id="ARBA00022932"/>
    </source>
</evidence>
<evidence type="ECO:0000256" key="13">
    <source>
        <dbReference type="ARBA" id="ARBA00022787"/>
    </source>
</evidence>
<dbReference type="OrthoDB" id="1002641at2759"/>
<feature type="domain" description="Reverse transcriptase Ty1/copia-type" evidence="28">
    <location>
        <begin position="644"/>
        <end position="785"/>
    </location>
</feature>
<keyword evidence="25" id="KW-0233">DNA recombination</keyword>
<keyword evidence="24" id="KW-0472">Membrane</keyword>
<dbReference type="InterPro" id="IPR006912">
    <property type="entry name" value="Harbinger_derived_prot"/>
</dbReference>
<evidence type="ECO:0000259" key="28">
    <source>
        <dbReference type="Pfam" id="PF07727"/>
    </source>
</evidence>
<keyword evidence="21" id="KW-1133">Transmembrane helix</keyword>
<evidence type="ECO:0000256" key="9">
    <source>
        <dbReference type="ARBA" id="ARBA00022723"/>
    </source>
</evidence>
<evidence type="ECO:0000256" key="27">
    <source>
        <dbReference type="SAM" id="MobiDB-lite"/>
    </source>
</evidence>
<dbReference type="Pfam" id="PF08038">
    <property type="entry name" value="Tom7"/>
    <property type="match status" value="1"/>
</dbReference>
<keyword evidence="20" id="KW-0239">DNA-directed DNA polymerase</keyword>
<evidence type="ECO:0000256" key="1">
    <source>
        <dbReference type="ARBA" id="ARBA00002180"/>
    </source>
</evidence>
<comment type="caution">
    <text evidence="31">The sequence shown here is derived from an EMBL/GenBank/DDBJ whole genome shotgun (WGS) entry which is preliminary data.</text>
</comment>
<proteinExistence type="inferred from homology"/>
<dbReference type="InterPro" id="IPR012621">
    <property type="entry name" value="Tom7"/>
</dbReference>
<dbReference type="SUPFAM" id="SSF56672">
    <property type="entry name" value="DNA/RNA polymerases"/>
    <property type="match status" value="1"/>
</dbReference>
<dbReference type="GO" id="GO:0005742">
    <property type="term" value="C:mitochondrial outer membrane translocase complex"/>
    <property type="evidence" value="ECO:0007669"/>
    <property type="project" value="InterPro"/>
</dbReference>
<dbReference type="InterPro" id="IPR054722">
    <property type="entry name" value="PolX-like_BBD"/>
</dbReference>
<evidence type="ECO:0000256" key="3">
    <source>
        <dbReference type="ARBA" id="ARBA00010917"/>
    </source>
</evidence>
<keyword evidence="5" id="KW-1188">Viral release from host cell</keyword>
<feature type="region of interest" description="Disordered" evidence="27">
    <location>
        <begin position="1"/>
        <end position="24"/>
    </location>
</feature>
<evidence type="ECO:0000256" key="8">
    <source>
        <dbReference type="ARBA" id="ARBA00022722"/>
    </source>
</evidence>
<evidence type="ECO:0000256" key="17">
    <source>
        <dbReference type="ARBA" id="ARBA00022908"/>
    </source>
</evidence>
<keyword evidence="23" id="KW-0496">Mitochondrion</keyword>
<keyword evidence="18" id="KW-0695">RNA-directed DNA polymerase</keyword>
<dbReference type="GO" id="GO:0003964">
    <property type="term" value="F:RNA-directed DNA polymerase activity"/>
    <property type="evidence" value="ECO:0007669"/>
    <property type="project" value="UniProtKB-KW"/>
</dbReference>
<keyword evidence="4" id="KW-0813">Transport</keyword>
<keyword evidence="20" id="KW-0548">Nucleotidyltransferase</keyword>
<evidence type="ECO:0000256" key="21">
    <source>
        <dbReference type="ARBA" id="ARBA00022989"/>
    </source>
</evidence>
<evidence type="ECO:0000256" key="2">
    <source>
        <dbReference type="ARBA" id="ARBA00004572"/>
    </source>
</evidence>
<evidence type="ECO:0000256" key="14">
    <source>
        <dbReference type="ARBA" id="ARBA00022801"/>
    </source>
</evidence>
<comment type="subcellular location">
    <subcellularLocation>
        <location evidence="2">Mitochondrion outer membrane</location>
        <topology evidence="2">Single-pass membrane protein</topology>
    </subcellularLocation>
</comment>
<organism evidence="31 32">
    <name type="scientific">Pyrus ussuriensis x Pyrus communis</name>
    <dbReference type="NCBI Taxonomy" id="2448454"/>
    <lineage>
        <taxon>Eukaryota</taxon>
        <taxon>Viridiplantae</taxon>
        <taxon>Streptophyta</taxon>
        <taxon>Embryophyta</taxon>
        <taxon>Tracheophyta</taxon>
        <taxon>Spermatophyta</taxon>
        <taxon>Magnoliopsida</taxon>
        <taxon>eudicotyledons</taxon>
        <taxon>Gunneridae</taxon>
        <taxon>Pentapetalae</taxon>
        <taxon>rosids</taxon>
        <taxon>fabids</taxon>
        <taxon>Rosales</taxon>
        <taxon>Rosaceae</taxon>
        <taxon>Amygdaloideae</taxon>
        <taxon>Maleae</taxon>
        <taxon>Pyrus</taxon>
    </lineage>
</organism>
<keyword evidence="10" id="KW-0547">Nucleotide-binding</keyword>
<sequence length="868" mass="98082">MASRISLKSKGKTPAKPSKGSEERSVAQSFKEWSTWALKKAKVVTHYGFIPLVIIIGMNSEPKPQLSQLLSPAKPKRTTMLSTESFHVKLKGIWNLKKLLARSVSNMVGSGGGELRVSIFNGENYEFWSTSMKTIFKSHGLWEFVEKGVECSDSKRADESDAKNYGEELSRERIVPKMLISLPFAYGPICSVIEHSRDIDVIEVQEVVAIMKSFAQRLERHNEQETKRAFASLSVNFKSANSSGNQGNRYQKNWKPKFKKAYCKGLQQQEKCSAAKFCNSSPSYPNHVLCNNAIDKKSIEDVWYVDNGCSNHMTGREDVLVDIDRSIIAKVEIRIGQLVVVIGKGSLVVDTKMGKRYIKEIMLVSGLKENLLSNEVAERKNRTIVEMAKCMMFKKKIPPEFWAEAVNTAVYVLNRCPTKALDKKTPFEAYNGRKPGIKHLRVFGSLYYAYIPEQQRQKLDLSSIRCVFLGYGSCEKGYKLDNIESGKVIISRDVVFNEEASWDWSAQKECSVSVPFTDILTEKENETSESSLTQAEITEGDSETLENIEEAHDGIGAAGHSESSKAAKDESWQKAMENEIAMIEKNNTWELVSRPSDKLVIGVKWVYKTKLNLDGSVQKNKARLVAKGYSQKPGIDFNETFAPVYVNQPHKFVIKNNEDGVYRLKKALYGLKQAPKAWYEEINSYFTKAGFQRSLSEATLYVKTVESGVLIVSLYVNDIIYTGSSQELMMEFKTEMMRHYEMIDLGLLHHFLNLEAECVSAAEVIAQAIWLRFVLSDFGEEQVKPTTILSAGRLGFLPHQKVTVALRMMAYGSPADSMDETHVLGRSPLFNRLTEGKSPQLKYYINDRQYNMGYYLADGIYPKWATLV</sequence>
<dbReference type="GO" id="GO:0005524">
    <property type="term" value="F:ATP binding"/>
    <property type="evidence" value="ECO:0007669"/>
    <property type="project" value="UniProtKB-KW"/>
</dbReference>
<evidence type="ECO:0000256" key="16">
    <source>
        <dbReference type="ARBA" id="ARBA00022842"/>
    </source>
</evidence>
<dbReference type="PANTHER" id="PTHR42648:SF11">
    <property type="entry name" value="TRANSPOSON TY4-P GAG-POL POLYPROTEIN"/>
    <property type="match status" value="1"/>
</dbReference>
<keyword evidence="32" id="KW-1185">Reference proteome</keyword>
<reference evidence="31 32" key="1">
    <citation type="submission" date="2019-09" db="EMBL/GenBank/DDBJ databases">
        <authorList>
            <person name="Ou C."/>
        </authorList>
    </citation>
    <scope>NUCLEOTIDE SEQUENCE [LARGE SCALE GENOMIC DNA]</scope>
    <source>
        <strain evidence="31">S2</strain>
        <tissue evidence="31">Leaf</tissue>
    </source>
</reference>
<keyword evidence="6" id="KW-0645">Protease</keyword>
<evidence type="ECO:0000256" key="4">
    <source>
        <dbReference type="ARBA" id="ARBA00022448"/>
    </source>
</evidence>
<keyword evidence="20" id="KW-0808">Transferase</keyword>
<evidence type="ECO:0000256" key="26">
    <source>
        <dbReference type="ARBA" id="ARBA00023268"/>
    </source>
</evidence>
<name>A0A5N5GLJ5_9ROSA</name>
<dbReference type="InterPro" id="IPR036397">
    <property type="entry name" value="RNaseH_sf"/>
</dbReference>
<comment type="similarity">
    <text evidence="3">Belongs to the Tom7 family.</text>
</comment>
<evidence type="ECO:0000256" key="5">
    <source>
        <dbReference type="ARBA" id="ARBA00022612"/>
    </source>
</evidence>
<dbReference type="GO" id="GO:0046872">
    <property type="term" value="F:metal ion binding"/>
    <property type="evidence" value="ECO:0007669"/>
    <property type="project" value="UniProtKB-KW"/>
</dbReference>
<evidence type="ECO:0000256" key="12">
    <source>
        <dbReference type="ARBA" id="ARBA00022759"/>
    </source>
</evidence>
<dbReference type="GO" id="GO:0015074">
    <property type="term" value="P:DNA integration"/>
    <property type="evidence" value="ECO:0007669"/>
    <property type="project" value="UniProtKB-KW"/>
</dbReference>
<evidence type="ECO:0000256" key="11">
    <source>
        <dbReference type="ARBA" id="ARBA00022750"/>
    </source>
</evidence>
<keyword evidence="9" id="KW-0479">Metal-binding</keyword>
<evidence type="ECO:0000256" key="7">
    <source>
        <dbReference type="ARBA" id="ARBA00022692"/>
    </source>
</evidence>
<keyword evidence="22" id="KW-0917">Virion maturation</keyword>
<dbReference type="GO" id="GO:0003887">
    <property type="term" value="F:DNA-directed DNA polymerase activity"/>
    <property type="evidence" value="ECO:0007669"/>
    <property type="project" value="UniProtKB-KW"/>
</dbReference>
<evidence type="ECO:0000256" key="22">
    <source>
        <dbReference type="ARBA" id="ARBA00023113"/>
    </source>
</evidence>
<feature type="domain" description="Retroviral polymerase SH3-like" evidence="30">
    <location>
        <begin position="445"/>
        <end position="508"/>
    </location>
</feature>
<evidence type="ECO:0000313" key="31">
    <source>
        <dbReference type="EMBL" id="KAB2614462.1"/>
    </source>
</evidence>
<dbReference type="InterPro" id="IPR012337">
    <property type="entry name" value="RNaseH-like_sf"/>
</dbReference>
<evidence type="ECO:0000256" key="15">
    <source>
        <dbReference type="ARBA" id="ARBA00022840"/>
    </source>
</evidence>
<evidence type="ECO:0000256" key="18">
    <source>
        <dbReference type="ARBA" id="ARBA00022918"/>
    </source>
</evidence>
<dbReference type="Pfam" id="PF04827">
    <property type="entry name" value="Plant_tran"/>
    <property type="match status" value="1"/>
</dbReference>
<evidence type="ECO:0000256" key="6">
    <source>
        <dbReference type="ARBA" id="ARBA00022670"/>
    </source>
</evidence>
<dbReference type="GO" id="GO:0004519">
    <property type="term" value="F:endonuclease activity"/>
    <property type="evidence" value="ECO:0007669"/>
    <property type="project" value="UniProtKB-KW"/>
</dbReference>
<dbReference type="InterPro" id="IPR039537">
    <property type="entry name" value="Retrotran_Ty1/copia-like"/>
</dbReference>
<evidence type="ECO:0000256" key="10">
    <source>
        <dbReference type="ARBA" id="ARBA00022741"/>
    </source>
</evidence>
<accession>A0A5N5GLJ5</accession>
<dbReference type="InterPro" id="IPR013103">
    <property type="entry name" value="RVT_2"/>
</dbReference>
<dbReference type="PANTHER" id="PTHR42648">
    <property type="entry name" value="TRANSPOSASE, PUTATIVE-RELATED"/>
    <property type="match status" value="1"/>
</dbReference>
<dbReference type="Gene3D" id="3.30.420.10">
    <property type="entry name" value="Ribonuclease H-like superfamily/Ribonuclease H"/>
    <property type="match status" value="1"/>
</dbReference>
<keyword evidence="19" id="KW-0653">Protein transport</keyword>
<dbReference type="GO" id="GO:0004190">
    <property type="term" value="F:aspartic-type endopeptidase activity"/>
    <property type="evidence" value="ECO:0007669"/>
    <property type="project" value="UniProtKB-KW"/>
</dbReference>
<keyword evidence="11" id="KW-0064">Aspartyl protease</keyword>
<dbReference type="GO" id="GO:0006310">
    <property type="term" value="P:DNA recombination"/>
    <property type="evidence" value="ECO:0007669"/>
    <property type="project" value="UniProtKB-KW"/>
</dbReference>
<comment type="function">
    <text evidence="1">The aspartyl protease (PR) mediates the proteolytic cleavages of the Gag and Gag-Pol polyproteins after assembly of the VLP.</text>
</comment>
<evidence type="ECO:0000256" key="23">
    <source>
        <dbReference type="ARBA" id="ARBA00023128"/>
    </source>
</evidence>
<gene>
    <name evidence="31" type="ORF">D8674_037516</name>
</gene>
<dbReference type="EMBL" id="SMOL01000414">
    <property type="protein sequence ID" value="KAB2614462.1"/>
    <property type="molecule type" value="Genomic_DNA"/>
</dbReference>
<reference evidence="31 32" key="2">
    <citation type="submission" date="2019-11" db="EMBL/GenBank/DDBJ databases">
        <title>A de novo genome assembly of a pear dwarfing rootstock.</title>
        <authorList>
            <person name="Wang F."/>
            <person name="Wang J."/>
            <person name="Li S."/>
            <person name="Zhang Y."/>
            <person name="Fang M."/>
            <person name="Ma L."/>
            <person name="Zhao Y."/>
            <person name="Jiang S."/>
        </authorList>
    </citation>
    <scope>NUCLEOTIDE SEQUENCE [LARGE SCALE GENOMIC DNA]</scope>
    <source>
        <strain evidence="31">S2</strain>
        <tissue evidence="31">Leaf</tissue>
    </source>
</reference>
<dbReference type="Pfam" id="PF22936">
    <property type="entry name" value="Pol_BBD"/>
    <property type="match status" value="1"/>
</dbReference>
<dbReference type="InterPro" id="IPR043502">
    <property type="entry name" value="DNA/RNA_pol_sf"/>
</dbReference>
<dbReference type="SUPFAM" id="SSF53098">
    <property type="entry name" value="Ribonuclease H-like"/>
    <property type="match status" value="1"/>
</dbReference>
<keyword evidence="12" id="KW-0255">Endonuclease</keyword>
<keyword evidence="13" id="KW-1000">Mitochondrion outer membrane</keyword>
<keyword evidence="26" id="KW-0511">Multifunctional enzyme</keyword>
<keyword evidence="8" id="KW-0540">Nuclease</keyword>
<keyword evidence="17" id="KW-0229">DNA integration</keyword>
<feature type="domain" description="Retrovirus-related Pol polyprotein from transposon TNT 1-94-like beta-barrel" evidence="29">
    <location>
        <begin position="303"/>
        <end position="380"/>
    </location>
</feature>
<evidence type="ECO:0000313" key="32">
    <source>
        <dbReference type="Proteomes" id="UP000327157"/>
    </source>
</evidence>
<evidence type="ECO:0000256" key="24">
    <source>
        <dbReference type="ARBA" id="ARBA00023136"/>
    </source>
</evidence>
<evidence type="ECO:0000256" key="19">
    <source>
        <dbReference type="ARBA" id="ARBA00022927"/>
    </source>
</evidence>
<dbReference type="Pfam" id="PF25597">
    <property type="entry name" value="SH3_retrovirus"/>
    <property type="match status" value="1"/>
</dbReference>
<evidence type="ECO:0000259" key="30">
    <source>
        <dbReference type="Pfam" id="PF25597"/>
    </source>
</evidence>
<dbReference type="GO" id="GO:0006508">
    <property type="term" value="P:proteolysis"/>
    <property type="evidence" value="ECO:0007669"/>
    <property type="project" value="UniProtKB-KW"/>
</dbReference>
<dbReference type="Pfam" id="PF07727">
    <property type="entry name" value="RVT_2"/>
    <property type="match status" value="1"/>
</dbReference>
<evidence type="ECO:0000259" key="29">
    <source>
        <dbReference type="Pfam" id="PF22936"/>
    </source>
</evidence>
<dbReference type="AlphaFoldDB" id="A0A5N5GLJ5"/>
<dbReference type="Proteomes" id="UP000327157">
    <property type="component" value="Unassembled WGS sequence"/>
</dbReference>
<dbReference type="GO" id="GO:0030150">
    <property type="term" value="P:protein import into mitochondrial matrix"/>
    <property type="evidence" value="ECO:0007669"/>
    <property type="project" value="InterPro"/>
</dbReference>
<keyword evidence="15" id="KW-0067">ATP-binding</keyword>
<keyword evidence="14" id="KW-0378">Hydrolase</keyword>
<evidence type="ECO:0000256" key="25">
    <source>
        <dbReference type="ARBA" id="ARBA00023172"/>
    </source>
</evidence>
<keyword evidence="7" id="KW-0812">Transmembrane</keyword>
<dbReference type="InterPro" id="IPR057670">
    <property type="entry name" value="SH3_retrovirus"/>
</dbReference>